<proteinExistence type="predicted"/>
<gene>
    <name evidence="1" type="ORF">QFC21_003470</name>
</gene>
<organism evidence="1 2">
    <name type="scientific">Naganishia friedmannii</name>
    <dbReference type="NCBI Taxonomy" id="89922"/>
    <lineage>
        <taxon>Eukaryota</taxon>
        <taxon>Fungi</taxon>
        <taxon>Dikarya</taxon>
        <taxon>Basidiomycota</taxon>
        <taxon>Agaricomycotina</taxon>
        <taxon>Tremellomycetes</taxon>
        <taxon>Filobasidiales</taxon>
        <taxon>Filobasidiaceae</taxon>
        <taxon>Naganishia</taxon>
    </lineage>
</organism>
<dbReference type="Proteomes" id="UP001227268">
    <property type="component" value="Unassembled WGS sequence"/>
</dbReference>
<dbReference type="EMBL" id="JASBWT010000010">
    <property type="protein sequence ID" value="KAJ9101251.1"/>
    <property type="molecule type" value="Genomic_DNA"/>
</dbReference>
<reference evidence="1" key="1">
    <citation type="submission" date="2023-04" db="EMBL/GenBank/DDBJ databases">
        <title>Draft Genome sequencing of Naganishia species isolated from polar environments using Oxford Nanopore Technology.</title>
        <authorList>
            <person name="Leo P."/>
            <person name="Venkateswaran K."/>
        </authorList>
    </citation>
    <scope>NUCLEOTIDE SEQUENCE</scope>
    <source>
        <strain evidence="1">MNA-CCFEE 5423</strain>
    </source>
</reference>
<evidence type="ECO:0000313" key="2">
    <source>
        <dbReference type="Proteomes" id="UP001227268"/>
    </source>
</evidence>
<comment type="caution">
    <text evidence="1">The sequence shown here is derived from an EMBL/GenBank/DDBJ whole genome shotgun (WGS) entry which is preliminary data.</text>
</comment>
<evidence type="ECO:0000313" key="1">
    <source>
        <dbReference type="EMBL" id="KAJ9101251.1"/>
    </source>
</evidence>
<name>A0ACC2VR73_9TREE</name>
<accession>A0ACC2VR73</accession>
<protein>
    <submittedName>
        <fullName evidence="1">Uncharacterized protein</fullName>
    </submittedName>
</protein>
<keyword evidence="2" id="KW-1185">Reference proteome</keyword>
<sequence length="231" mass="25282">MPTIPPSNLDVDSDSGNESDGSMYASSTMGRTMLTFGAQTSLVNKFTGQEPGNHFEITLALFRTYDSVASSTRGSTGPSSEPPELSDAQARLPLETALGYGNRVTTKLPGYIATLDGINWTIEATLKLNPADNPALDSVEYRFSILLDENERRESLASFSIPLMADVFQEVKPEVSNCHCMTCDLRRLPDWIELAERTLDAEVKTGEWMARLMWASTTIARCSTCSSRPPG</sequence>